<keyword evidence="2" id="KW-1185">Reference proteome</keyword>
<sequence length="686" mass="73597">MGLSGRSLILLVILILILAFAARVSFSAPTYSSQNFDVYDNAGAGSAYAQSVANAFEAARSALVNRGVGLSSSCNGNKYAVYIQSLSGSEAGLTTWQYSYDPNTGKILSTCIVDIKIAPGLSQSVLTHTAYHEMNHVAQLAYVQYKNVLESYPWYVEASAEGVAGALSGICGWEPSYFLQYNLYTTNPYSFSNAAPQSYAYGAFYNWVISSGYAGAATSFSASFSGSSVISDWINSAYTSFLIALAKGVQICGTTYRPSYQQVTLAPSGWSTQFSLDGLSAKYFTISLPSPGLVTISTTGTLRSNLALNQPFYVSNGSLILVLVNPSLSQANYQVSITFSPPLAAEIRDGVFNPIDRTLQLRLYVTYAGKPVDGAVLVNGTMLTASSGYVDLTLQGVSWGVYPLGIEYSGEKTTITVSVEKPSLQLVTPTPLYLSSSAYGSIITRVINPNKFKVLAFLKVVEPKVDNQSILVYTNVPQSLTLQPGATEVRIEFKTVGSISRALGKIILQLDPANNVEASLPVEPASLAVTLASYNSESDKTIVSVTIQPLSLQTQVQISGFSGSVAVPYATYYVGVVTVDLPRYTVTLTASPKIVAPRWLLASVNATVFTSSCPAYPVEYEVTVRVNSSIIGVSKFQCGSKPQLSTDLNFTLNQLNDIILIANGNPSWSTRVAVKPPRIAWRILFL</sequence>
<dbReference type="EMBL" id="CP009961">
    <property type="protein sequence ID" value="AKG39088.1"/>
    <property type="molecule type" value="Genomic_DNA"/>
</dbReference>
<evidence type="ECO:0000313" key="1">
    <source>
        <dbReference type="EMBL" id="AKG39088.1"/>
    </source>
</evidence>
<organism evidence="1 2">
    <name type="scientific">Infirmifilum uzonense</name>
    <dbReference type="NCBI Taxonomy" id="1550241"/>
    <lineage>
        <taxon>Archaea</taxon>
        <taxon>Thermoproteota</taxon>
        <taxon>Thermoprotei</taxon>
        <taxon>Thermofilales</taxon>
        <taxon>Thermofilaceae</taxon>
        <taxon>Infirmifilum</taxon>
    </lineage>
</organism>
<accession>A0A0F7FJJ8</accession>
<dbReference type="PATRIC" id="fig|1550241.5.peg.1512"/>
<reference evidence="1 2" key="1">
    <citation type="journal article" date="2015" name="Stand. Genomic Sci.">
        <title>Complete genome sequence of and proposal of Thermofilum uzonense sp. nov. a novel hyperthermophilic crenarchaeon and emended description of the genus Thermofilum.</title>
        <authorList>
            <person name="Toshchakov S.V."/>
            <person name="Korzhenkov A.A."/>
            <person name="Samarov N.I."/>
            <person name="Mazunin I.O."/>
            <person name="Mozhey O.I."/>
            <person name="Shmyr I.S."/>
            <person name="Derbikova K.S."/>
            <person name="Taranov E.A."/>
            <person name="Dominova I.N."/>
            <person name="Bonch-Osmolovskaya E.A."/>
            <person name="Patrushev M.V."/>
            <person name="Podosokorskaya O.A."/>
            <person name="Kublanov I.V."/>
        </authorList>
    </citation>
    <scope>NUCLEOTIDE SEQUENCE [LARGE SCALE GENOMIC DNA]</scope>
    <source>
        <strain evidence="1 2">1807-2</strain>
    </source>
</reference>
<dbReference type="HOGENOM" id="CLU_400979_0_0_2"/>
<gene>
    <name evidence="1" type="ORF">MA03_07310</name>
</gene>
<name>A0A0F7FJJ8_9CREN</name>
<protein>
    <submittedName>
        <fullName evidence="1">Uncharacterized protein</fullName>
    </submittedName>
</protein>
<evidence type="ECO:0000313" key="2">
    <source>
        <dbReference type="Proteomes" id="UP000067434"/>
    </source>
</evidence>
<dbReference type="KEGG" id="thf:MA03_07310"/>
<proteinExistence type="predicted"/>
<dbReference type="OrthoDB" id="28958at2157"/>
<dbReference type="AlphaFoldDB" id="A0A0F7FJJ8"/>
<dbReference type="Proteomes" id="UP000067434">
    <property type="component" value="Chromosome"/>
</dbReference>
<dbReference type="RefSeq" id="WP_052884624.1">
    <property type="nucleotide sequence ID" value="NZ_CP009961.1"/>
</dbReference>
<dbReference type="GeneID" id="25402027"/>